<evidence type="ECO:0000313" key="3">
    <source>
        <dbReference type="Proteomes" id="UP000231693"/>
    </source>
</evidence>
<organism evidence="2 3">
    <name type="scientific">Sediminihabitans luteus</name>
    <dbReference type="NCBI Taxonomy" id="1138585"/>
    <lineage>
        <taxon>Bacteria</taxon>
        <taxon>Bacillati</taxon>
        <taxon>Actinomycetota</taxon>
        <taxon>Actinomycetes</taxon>
        <taxon>Micrococcales</taxon>
        <taxon>Cellulomonadaceae</taxon>
        <taxon>Sediminihabitans</taxon>
    </lineage>
</organism>
<dbReference type="RefSeq" id="WP_100424118.1">
    <property type="nucleotide sequence ID" value="NZ_BOOX01000011.1"/>
</dbReference>
<keyword evidence="1" id="KW-1133">Transmembrane helix</keyword>
<dbReference type="AlphaFoldDB" id="A0A2M9CBX3"/>
<comment type="caution">
    <text evidence="2">The sequence shown here is derived from an EMBL/GenBank/DDBJ whole genome shotgun (WGS) entry which is preliminary data.</text>
</comment>
<keyword evidence="1" id="KW-0472">Membrane</keyword>
<gene>
    <name evidence="2" type="ORF">CLV28_2971</name>
</gene>
<protein>
    <submittedName>
        <fullName evidence="2">Uncharacterized protein</fullName>
    </submittedName>
</protein>
<evidence type="ECO:0000256" key="1">
    <source>
        <dbReference type="SAM" id="Phobius"/>
    </source>
</evidence>
<dbReference type="EMBL" id="PGFE01000007">
    <property type="protein sequence ID" value="PJJ68555.1"/>
    <property type="molecule type" value="Genomic_DNA"/>
</dbReference>
<accession>A0A2M9CBX3</accession>
<evidence type="ECO:0000313" key="2">
    <source>
        <dbReference type="EMBL" id="PJJ68555.1"/>
    </source>
</evidence>
<proteinExistence type="predicted"/>
<dbReference type="Proteomes" id="UP000231693">
    <property type="component" value="Unassembled WGS sequence"/>
</dbReference>
<feature type="transmembrane region" description="Helical" evidence="1">
    <location>
        <begin position="12"/>
        <end position="32"/>
    </location>
</feature>
<keyword evidence="1" id="KW-0812">Transmembrane</keyword>
<feature type="transmembrane region" description="Helical" evidence="1">
    <location>
        <begin position="75"/>
        <end position="96"/>
    </location>
</feature>
<sequence length="100" mass="9443">MSEYIDVDALLRVVVAAVIVGAGLPAMFALGVRALVPSGAGRADAAGAALGESAGGSSGASAEVRVGHVGAGRRVAAVASFAVCVAAIVAGIAFIVSGGH</sequence>
<reference evidence="2 3" key="1">
    <citation type="submission" date="2017-11" db="EMBL/GenBank/DDBJ databases">
        <title>Genomic Encyclopedia of Archaeal and Bacterial Type Strains, Phase II (KMG-II): From Individual Species to Whole Genera.</title>
        <authorList>
            <person name="Goeker M."/>
        </authorList>
    </citation>
    <scope>NUCLEOTIDE SEQUENCE [LARGE SCALE GENOMIC DNA]</scope>
    <source>
        <strain evidence="2 3">DSM 25478</strain>
    </source>
</reference>
<keyword evidence="3" id="KW-1185">Reference proteome</keyword>
<name>A0A2M9CBX3_9CELL</name>